<reference evidence="13 14" key="1">
    <citation type="journal article" date="2019" name="Genome Biol. Evol.">
        <title>Whole-Genome Sequencing of the Giant Devil Catfish, Bagarius yarrelli.</title>
        <authorList>
            <person name="Jiang W."/>
            <person name="Lv Y."/>
            <person name="Cheng L."/>
            <person name="Yang K."/>
            <person name="Chao B."/>
            <person name="Wang X."/>
            <person name="Li Y."/>
            <person name="Pan X."/>
            <person name="You X."/>
            <person name="Zhang Y."/>
            <person name="Yang J."/>
            <person name="Li J."/>
            <person name="Zhang X."/>
            <person name="Liu S."/>
            <person name="Sun C."/>
            <person name="Yang J."/>
            <person name="Shi Q."/>
        </authorList>
    </citation>
    <scope>NUCLEOTIDE SEQUENCE [LARGE SCALE GENOMIC DNA]</scope>
    <source>
        <strain evidence="13">JWS20170419001</strain>
        <tissue evidence="13">Muscle</tissue>
    </source>
</reference>
<evidence type="ECO:0000256" key="11">
    <source>
        <dbReference type="SAM" id="SignalP"/>
    </source>
</evidence>
<dbReference type="Gene3D" id="3.30.497.10">
    <property type="entry name" value="Antithrombin, subunit I, domain 2"/>
    <property type="match status" value="1"/>
</dbReference>
<dbReference type="InterPro" id="IPR023796">
    <property type="entry name" value="Serpin_dom"/>
</dbReference>
<dbReference type="EMBL" id="VCAZ01000129">
    <property type="protein sequence ID" value="TSV94888.1"/>
    <property type="molecule type" value="Genomic_DNA"/>
</dbReference>
<dbReference type="PANTHER" id="PTHR11461:SF375">
    <property type="entry name" value="THYROXINE-BINDING GLOBULIN"/>
    <property type="match status" value="1"/>
</dbReference>
<dbReference type="SMART" id="SM00093">
    <property type="entry name" value="SERPIN"/>
    <property type="match status" value="1"/>
</dbReference>
<dbReference type="Gene3D" id="2.10.310.10">
    <property type="entry name" value="Serpins superfamily"/>
    <property type="match status" value="1"/>
</dbReference>
<organism evidence="13 14">
    <name type="scientific">Bagarius yarrelli</name>
    <name type="common">Goonch</name>
    <name type="synonym">Bagrus yarrelli</name>
    <dbReference type="NCBI Taxonomy" id="175774"/>
    <lineage>
        <taxon>Eukaryota</taxon>
        <taxon>Metazoa</taxon>
        <taxon>Chordata</taxon>
        <taxon>Craniata</taxon>
        <taxon>Vertebrata</taxon>
        <taxon>Euteleostomi</taxon>
        <taxon>Actinopterygii</taxon>
        <taxon>Neopterygii</taxon>
        <taxon>Teleostei</taxon>
        <taxon>Ostariophysi</taxon>
        <taxon>Siluriformes</taxon>
        <taxon>Sisoridae</taxon>
        <taxon>Sisorinae</taxon>
        <taxon>Bagarius</taxon>
    </lineage>
</organism>
<comment type="caution">
    <text evidence="13">The sequence shown here is derived from an EMBL/GenBank/DDBJ whole genome shotgun (WGS) entry which is preliminary data.</text>
</comment>
<keyword evidence="4 11" id="KW-0732">Signal</keyword>
<dbReference type="GO" id="GO:0005615">
    <property type="term" value="C:extracellular space"/>
    <property type="evidence" value="ECO:0007669"/>
    <property type="project" value="InterPro"/>
</dbReference>
<keyword evidence="5" id="KW-0325">Glycoprotein</keyword>
<dbReference type="InterPro" id="IPR042178">
    <property type="entry name" value="Serpin_sf_1"/>
</dbReference>
<evidence type="ECO:0000256" key="2">
    <source>
        <dbReference type="ARBA" id="ARBA00009500"/>
    </source>
</evidence>
<comment type="function">
    <text evidence="6">Major thyroid hormone transport protein in serum.</text>
</comment>
<dbReference type="AlphaFoldDB" id="A0A556V5T5"/>
<dbReference type="Proteomes" id="UP000319801">
    <property type="component" value="Unassembled WGS sequence"/>
</dbReference>
<evidence type="ECO:0000256" key="10">
    <source>
        <dbReference type="RuleBase" id="RU000411"/>
    </source>
</evidence>
<evidence type="ECO:0000256" key="1">
    <source>
        <dbReference type="ARBA" id="ARBA00004613"/>
    </source>
</evidence>
<evidence type="ECO:0000313" key="14">
    <source>
        <dbReference type="Proteomes" id="UP000319801"/>
    </source>
</evidence>
<gene>
    <name evidence="13" type="ORF">Baya_13367</name>
</gene>
<evidence type="ECO:0000259" key="12">
    <source>
        <dbReference type="SMART" id="SM00093"/>
    </source>
</evidence>
<feature type="chain" id="PRO_5021942126" description="Thyroxine-binding globulin" evidence="11">
    <location>
        <begin position="23"/>
        <end position="410"/>
    </location>
</feature>
<dbReference type="InterPro" id="IPR036186">
    <property type="entry name" value="Serpin_sf"/>
</dbReference>
<comment type="subcellular location">
    <subcellularLocation>
        <location evidence="1">Secreted</location>
    </subcellularLocation>
</comment>
<feature type="signal peptide" evidence="11">
    <location>
        <begin position="1"/>
        <end position="22"/>
    </location>
</feature>
<evidence type="ECO:0000256" key="5">
    <source>
        <dbReference type="ARBA" id="ARBA00023180"/>
    </source>
</evidence>
<evidence type="ECO:0000256" key="7">
    <source>
        <dbReference type="ARBA" id="ARBA00039512"/>
    </source>
</evidence>
<keyword evidence="3" id="KW-0964">Secreted</keyword>
<dbReference type="InterPro" id="IPR000215">
    <property type="entry name" value="Serpin_fam"/>
</dbReference>
<evidence type="ECO:0000256" key="6">
    <source>
        <dbReference type="ARBA" id="ARBA00037352"/>
    </source>
</evidence>
<evidence type="ECO:0000256" key="3">
    <source>
        <dbReference type="ARBA" id="ARBA00022525"/>
    </source>
</evidence>
<evidence type="ECO:0000256" key="8">
    <source>
        <dbReference type="ARBA" id="ARBA00042967"/>
    </source>
</evidence>
<keyword evidence="14" id="KW-1185">Reference proteome</keyword>
<evidence type="ECO:0000313" key="13">
    <source>
        <dbReference type="EMBL" id="TSV94888.1"/>
    </source>
</evidence>
<name>A0A556V5T5_BAGYA</name>
<dbReference type="OrthoDB" id="671595at2759"/>
<feature type="domain" description="Serpin" evidence="12">
    <location>
        <begin position="51"/>
        <end position="403"/>
    </location>
</feature>
<dbReference type="Pfam" id="PF00079">
    <property type="entry name" value="Serpin"/>
    <property type="match status" value="1"/>
</dbReference>
<dbReference type="InterPro" id="IPR042185">
    <property type="entry name" value="Serpin_sf_2"/>
</dbReference>
<protein>
    <recommendedName>
        <fullName evidence="7">Thyroxine-binding globulin</fullName>
    </recommendedName>
    <alternativeName>
        <fullName evidence="9">Serpin A7</fullName>
    </alternativeName>
    <alternativeName>
        <fullName evidence="8">T4-binding globulin</fullName>
    </alternativeName>
</protein>
<evidence type="ECO:0000256" key="9">
    <source>
        <dbReference type="ARBA" id="ARBA00043177"/>
    </source>
</evidence>
<accession>A0A556V5T5</accession>
<dbReference type="PANTHER" id="PTHR11461">
    <property type="entry name" value="SERINE PROTEASE INHIBITOR, SERPIN"/>
    <property type="match status" value="1"/>
</dbReference>
<dbReference type="SUPFAM" id="SSF56574">
    <property type="entry name" value="Serpins"/>
    <property type="match status" value="1"/>
</dbReference>
<dbReference type="FunFam" id="2.30.39.10:FF:000003">
    <property type="entry name" value="alpha-1-antitrypsin isoform X1"/>
    <property type="match status" value="1"/>
</dbReference>
<comment type="similarity">
    <text evidence="2 10">Belongs to the serpin family.</text>
</comment>
<sequence>MALRVLGVFWCCCSLALTYTSAHGSLKQLSDSDDLEHYIKTVSEMNNDFAFRLYKAIVSGTQSKNVFFSPLSVSTALAALSLGAGGETHEQIVSGLGFNSSVITDEEMHQAFLNLLENLNQRTGVDLNVGTAVYVNDTFKPHPEFLENFKHLYLSEGFSVDFKSTTKTMNEINKYVEEKTHGKISKFTENLDPQTIMYLLSYVYFKGKWSIPFNPNNTKEAKFHVDEETTVPVQMMYRSDYFHFHYDMKLATIIVRLDYNDSFSMMLVLPNDLTVLQDALRPHHITNWNKHIRKRNIELFLPKLSLKTSYSLINILAGIGMKDMFTEKANFTGITDDEICVSQAVHKSTLDVDEAGTTATAVTQIHLSARTGPQSVRFNEPFMIFIIDQKTKNIMFMGKIGNPLNSEINE</sequence>
<evidence type="ECO:0000256" key="4">
    <source>
        <dbReference type="ARBA" id="ARBA00022729"/>
    </source>
</evidence>
<dbReference type="FunFam" id="3.30.497.10:FF:000001">
    <property type="entry name" value="Serine protease inhibitor"/>
    <property type="match status" value="1"/>
</dbReference>
<proteinExistence type="inferred from homology"/>
<dbReference type="Gene3D" id="2.30.39.10">
    <property type="entry name" value="Alpha-1-antitrypsin, domain 1"/>
    <property type="match status" value="1"/>
</dbReference>
<dbReference type="GO" id="GO:0004867">
    <property type="term" value="F:serine-type endopeptidase inhibitor activity"/>
    <property type="evidence" value="ECO:0007669"/>
    <property type="project" value="InterPro"/>
</dbReference>